<keyword evidence="2" id="KW-1185">Reference proteome</keyword>
<dbReference type="Proteomes" id="UP000585474">
    <property type="component" value="Unassembled WGS sequence"/>
</dbReference>
<organism evidence="1 2">
    <name type="scientific">Actinidia rufa</name>
    <dbReference type="NCBI Taxonomy" id="165716"/>
    <lineage>
        <taxon>Eukaryota</taxon>
        <taxon>Viridiplantae</taxon>
        <taxon>Streptophyta</taxon>
        <taxon>Embryophyta</taxon>
        <taxon>Tracheophyta</taxon>
        <taxon>Spermatophyta</taxon>
        <taxon>Magnoliopsida</taxon>
        <taxon>eudicotyledons</taxon>
        <taxon>Gunneridae</taxon>
        <taxon>Pentapetalae</taxon>
        <taxon>asterids</taxon>
        <taxon>Ericales</taxon>
        <taxon>Actinidiaceae</taxon>
        <taxon>Actinidia</taxon>
    </lineage>
</organism>
<reference evidence="1 2" key="1">
    <citation type="submission" date="2019-07" db="EMBL/GenBank/DDBJ databases">
        <title>De Novo Assembly of kiwifruit Actinidia rufa.</title>
        <authorList>
            <person name="Sugita-Konishi S."/>
            <person name="Sato K."/>
            <person name="Mori E."/>
            <person name="Abe Y."/>
            <person name="Kisaki G."/>
            <person name="Hamano K."/>
            <person name="Suezawa K."/>
            <person name="Otani M."/>
            <person name="Fukuda T."/>
            <person name="Manabe T."/>
            <person name="Gomi K."/>
            <person name="Tabuchi M."/>
            <person name="Akimitsu K."/>
            <person name="Kataoka I."/>
        </authorList>
    </citation>
    <scope>NUCLEOTIDE SEQUENCE [LARGE SCALE GENOMIC DNA]</scope>
    <source>
        <strain evidence="2">cv. Fuchu</strain>
    </source>
</reference>
<comment type="caution">
    <text evidence="1">The sequence shown here is derived from an EMBL/GenBank/DDBJ whole genome shotgun (WGS) entry which is preliminary data.</text>
</comment>
<dbReference type="GO" id="GO:0060147">
    <property type="term" value="P:regulation of post-transcriptional gene silencing"/>
    <property type="evidence" value="ECO:0007669"/>
    <property type="project" value="InterPro"/>
</dbReference>
<accession>A0A7J0H7G2</accession>
<dbReference type="PANTHER" id="PTHR16212">
    <property type="entry name" value="FOCADHESIN FAMILY MEMBER"/>
    <property type="match status" value="1"/>
</dbReference>
<dbReference type="SUPFAM" id="SSF48371">
    <property type="entry name" value="ARM repeat"/>
    <property type="match status" value="1"/>
</dbReference>
<protein>
    <submittedName>
        <fullName evidence="1">ARM repeat superfamily protein</fullName>
    </submittedName>
</protein>
<evidence type="ECO:0000313" key="2">
    <source>
        <dbReference type="Proteomes" id="UP000585474"/>
    </source>
</evidence>
<dbReference type="OrthoDB" id="6125419at2759"/>
<dbReference type="InterPro" id="IPR045163">
    <property type="entry name" value="Focadhesin/RST1"/>
</dbReference>
<name>A0A7J0H7G2_9ERIC</name>
<dbReference type="PANTHER" id="PTHR16212:SF4">
    <property type="entry name" value="FOCADHESIN"/>
    <property type="match status" value="1"/>
</dbReference>
<dbReference type="AlphaFoldDB" id="A0A7J0H7G2"/>
<sequence length="772" mass="85757">MLKHTLKLQENVLQILWDVGTSGHLDHGPLWPKARVSAFDALTHYEVQHIQKNIPDFKRRNMELLTSETNPEVLRAMEVFEVKIITHEHITRRRFVKEKRVTGSKIEKLLDVFPQTIFYISLSRNLLIALLSLQSWKAFMQRWMKASVIFLDAKAPSTLLDKTSKAANGILKNGISLTVFTLQIIRLVAEESIPRSGENVALALGAFCEVLPPSAHAIKSTASKFLLDWLFQYEHEHRQWSAAISLGLISSCLHVTDHKQKFQNIKALLEVASCSSSTLVKGACGVGLGFSCQDLLTRVDATDSSNLEKERYKIQEVDLLGKIVRALSQMICQFSPSSSDLLENLSVYFPLVADDTDSYSIIDVLNEKYDDLEEDIWGVAGLVLGLGSCIGAVYRFGSHDAVHKIKAFIISVVPNLSPAVENSFGSEALDMVLSVGSCLALPFVVSFCRRVELMHDNELDHLVSGFRELISELVSVKKSSAFHQSLLMASCIGAGNLLASILNEGYSLEVELIKDLLDVFRKSYFNPHPPLIHLGGMLGVVNALGAGAGTLVHNYPSPTVHNTYCRKESSHILGPLLSSPVLDPQLTSLIQEMFLVAQNSNDHQLQQYAAWAISFLRHRLWFREGQNVDSSLPIDAAGQKSGPQSFSKDTIVMELSLWLMHLNYPRKEYFVLAPGRRAVNEPCCSRTAPLGPVTAHSSLSLTIKLDYYATRVRALSRWLAIYGQQHPDIICLQETLDGAKKIQGDPRWSKVRAAFVACGKVALDGVMVDDSR</sequence>
<dbReference type="EMBL" id="BJWL01000027">
    <property type="protein sequence ID" value="GFZ19040.1"/>
    <property type="molecule type" value="Genomic_DNA"/>
</dbReference>
<proteinExistence type="predicted"/>
<evidence type="ECO:0000313" key="1">
    <source>
        <dbReference type="EMBL" id="GFZ19040.1"/>
    </source>
</evidence>
<dbReference type="InterPro" id="IPR016024">
    <property type="entry name" value="ARM-type_fold"/>
</dbReference>
<gene>
    <name evidence="1" type="ORF">Acr_27g0007790</name>
</gene>